<dbReference type="Pfam" id="PF08284">
    <property type="entry name" value="RVP_2"/>
    <property type="match status" value="1"/>
</dbReference>
<evidence type="ECO:0000259" key="19">
    <source>
        <dbReference type="PROSITE" id="PS50994"/>
    </source>
</evidence>
<evidence type="ECO:0000256" key="8">
    <source>
        <dbReference type="ARBA" id="ARBA00022801"/>
    </source>
</evidence>
<evidence type="ECO:0000256" key="15">
    <source>
        <dbReference type="ARBA" id="ARBA00023268"/>
    </source>
</evidence>
<dbReference type="PROSITE" id="PS50013">
    <property type="entry name" value="CHROMO_2"/>
    <property type="match status" value="1"/>
</dbReference>
<dbReference type="SUPFAM" id="SSF50630">
    <property type="entry name" value="Acid proteases"/>
    <property type="match status" value="1"/>
</dbReference>
<accession>A0AAD8S1E1</accession>
<dbReference type="Pfam" id="PF00078">
    <property type="entry name" value="RVT_1"/>
    <property type="match status" value="1"/>
</dbReference>
<name>A0AAD8S1E1_LOLMU</name>
<keyword evidence="5" id="KW-0479">Metal-binding</keyword>
<dbReference type="PANTHER" id="PTHR37984:SF5">
    <property type="entry name" value="PROTEIN NYNRIN-LIKE"/>
    <property type="match status" value="1"/>
</dbReference>
<dbReference type="InterPro" id="IPR023780">
    <property type="entry name" value="Chromo_domain"/>
</dbReference>
<sequence>MGEAAASSAAELKEVCSAVDLLHGRMAVIDTTQQSLIAQMTIIAESVKDGALAQAANTRQVAAMEHRLEEAIATLARLHMRPPSPEEDDADPDAVTITGHGKVTATHVSWMGNTAGAGASSAVQAGSAQPGDRAGLLGDNTRGAGGGGFGGAGGGGLGGAGGGRLGGAGGGGLGGAGGGGLGGAGGGGLGGAGGGSLGSAGGGRQNFGGDSTTRHNLKMSFPRFDGENPQIWKDKCLDYFRLFNVSPALWLVSATLHMDGNAALWLKAYRLRHEVSSWPVLMAAIMEKFGADDYRKHLKQLLALKQKGSVEEYQLQFEALSYHVSMANPHYDEQFFVSQFIKGLKSELRAAVETQVPQTVERAILLAHVQEEVLAEAKPWAAKQYHYPRIEQAGMKFDTVKPMMKLGNGDFWKDRQLRDYRRANNLCFRCGEKYDPAHQCNSKKPVELHHLEQEDTPEILSEEVLNMMEMHDLAQAQQLSLSINAMAGTDGAETLRLRAMVGNQMMLILVDSGSSTSFLNAAMVNRIQCTTQSISPVSIKLANGQYLQCNQMVPALSWWCQGETFNTDMKVIELGAYDAILGIDWLKQHSPMVTDWANDCLSFPYNNKFITLRGMSAPNVDSIRELPIEQLIKWYKGNEVWAMAIVKPDCDMTNTEMPDDIQQVLHTFSDVFATPTDLPPERQYDHAIPLKPDAMPFNSRPYRYSPAHKDEIERQIKEMLAAGIITHSVSPYASPVLLVQKKDGSWRFCVDYRRLNEITIKNIFPMPVIDELLDELAGAKIFSKLDLRAGYHQIRMLPTDEFKTAFKTHQGHYQFRVMPFGLCNAPATFQCVMNEVLTPCLRKSVLVFMDDILVYSTSIAEHVHHLTEVLTILRQHQLYVKENKCSFACSSLEYLGHIISAEGVATDPKKTEAMVKWPLPSSITELRGFLGLTGYYRKFVKNYAIIARPLTNLLKKKAFIWSDSATIAFQALKEAMQTTPVLQLPNFEKQFIVETDACDLGIGAVLMQDQHPIAFLSKPLAVSHQHLPIYDKEFLALLMAVERWRSYLQRGEFIIKTDHHSLSYLDDQQLQSPLQRKAMARLMGLQFRIVYRKGIENQAADALSRVGHLMTIQACSEVQPAWLQEVVNSYVTDPDAQRRLTELALASPDEHGYTLHQGLIRLRGRVWLGANSALQTKVISAMHASAIGGHSGVEATYQRLKRLFAWTGMKTDVTEFVRQCDVCQHAKHSNKHPQGLLQPLPVPAGAWQDITIDFVEGLPLSEGANTILVVVDRFTKYAHFIPMKHPFSAPQVARVFVDSVVKLHGMPRSIVSDRGAIFTSHFWRQLFQKLGTKLKFTTAYHPQTDGQTERVNQSLEMYLRCSIQENCRNWKQWLSLAEFWYNSAVHSSTGMSPFKALYGTEPNMGAMPSIDTDPDAPAIALDRTAHLELLKTKLAVAQNRMKLKADRNRTEKEFQIGDKVLLKLQPYVQKSVASRPFPKLAHKFFGPYEILERFGKVAYKLKLPESSLIHPVFHVSQLKEHRPDYTPVFADLPNLPPLDLMDAVPEKILDRRMVKKGNTAIVQVLIKWETLPEDSATWEDWDVLKAKFPLARAWGQASSLQGGIVTQSAMP</sequence>
<evidence type="ECO:0000313" key="21">
    <source>
        <dbReference type="Proteomes" id="UP001231189"/>
    </source>
</evidence>
<dbReference type="Gene3D" id="3.30.70.270">
    <property type="match status" value="2"/>
</dbReference>
<dbReference type="Pfam" id="PF24626">
    <property type="entry name" value="SH3_Tf2-1"/>
    <property type="match status" value="1"/>
</dbReference>
<dbReference type="InterPro" id="IPR041588">
    <property type="entry name" value="Integrase_H2C2"/>
</dbReference>
<keyword evidence="4" id="KW-0540">Nuclease</keyword>
<keyword evidence="6" id="KW-0064">Aspartyl protease</keyword>
<dbReference type="Pfam" id="PF17921">
    <property type="entry name" value="Integrase_H2C2"/>
    <property type="match status" value="1"/>
</dbReference>
<dbReference type="InterPro" id="IPR043128">
    <property type="entry name" value="Rev_trsase/Diguanyl_cyclase"/>
</dbReference>
<proteinExistence type="predicted"/>
<dbReference type="InterPro" id="IPR043502">
    <property type="entry name" value="DNA/RNA_pol_sf"/>
</dbReference>
<dbReference type="GO" id="GO:0003964">
    <property type="term" value="F:RNA-directed DNA polymerase activity"/>
    <property type="evidence" value="ECO:0007669"/>
    <property type="project" value="UniProtKB-KW"/>
</dbReference>
<reference evidence="20" key="1">
    <citation type="submission" date="2023-07" db="EMBL/GenBank/DDBJ databases">
        <title>A chromosome-level genome assembly of Lolium multiflorum.</title>
        <authorList>
            <person name="Chen Y."/>
            <person name="Copetti D."/>
            <person name="Kolliker R."/>
            <person name="Studer B."/>
        </authorList>
    </citation>
    <scope>NUCLEOTIDE SEQUENCE</scope>
    <source>
        <strain evidence="20">02402/16</strain>
        <tissue evidence="20">Leaf</tissue>
    </source>
</reference>
<keyword evidence="12" id="KW-0239">DNA-directed DNA polymerase</keyword>
<dbReference type="InterPro" id="IPR021109">
    <property type="entry name" value="Peptidase_aspartic_dom_sf"/>
</dbReference>
<dbReference type="GO" id="GO:0003677">
    <property type="term" value="F:DNA binding"/>
    <property type="evidence" value="ECO:0007669"/>
    <property type="project" value="UniProtKB-KW"/>
</dbReference>
<feature type="region of interest" description="Disordered" evidence="16">
    <location>
        <begin position="117"/>
        <end position="140"/>
    </location>
</feature>
<dbReference type="GO" id="GO:0046872">
    <property type="term" value="F:metal ion binding"/>
    <property type="evidence" value="ECO:0007669"/>
    <property type="project" value="UniProtKB-KW"/>
</dbReference>
<dbReference type="InterPro" id="IPR036397">
    <property type="entry name" value="RNaseH_sf"/>
</dbReference>
<dbReference type="InterPro" id="IPR012337">
    <property type="entry name" value="RNaseH-like_sf"/>
</dbReference>
<dbReference type="InterPro" id="IPR000477">
    <property type="entry name" value="RT_dom"/>
</dbReference>
<dbReference type="Gene3D" id="2.40.50.40">
    <property type="match status" value="1"/>
</dbReference>
<dbReference type="Gene3D" id="3.30.420.10">
    <property type="entry name" value="Ribonuclease H-like superfamily/Ribonuclease H"/>
    <property type="match status" value="1"/>
</dbReference>
<dbReference type="PROSITE" id="PS50994">
    <property type="entry name" value="INTEGRASE"/>
    <property type="match status" value="1"/>
</dbReference>
<dbReference type="GO" id="GO:0006508">
    <property type="term" value="P:proteolysis"/>
    <property type="evidence" value="ECO:0007669"/>
    <property type="project" value="UniProtKB-KW"/>
</dbReference>
<dbReference type="SMART" id="SM00298">
    <property type="entry name" value="CHROMO"/>
    <property type="match status" value="1"/>
</dbReference>
<dbReference type="InterPro" id="IPR000953">
    <property type="entry name" value="Chromo/chromo_shadow_dom"/>
</dbReference>
<dbReference type="GO" id="GO:0003887">
    <property type="term" value="F:DNA-directed DNA polymerase activity"/>
    <property type="evidence" value="ECO:0007669"/>
    <property type="project" value="UniProtKB-KW"/>
</dbReference>
<keyword evidence="7" id="KW-0255">Endonuclease</keyword>
<dbReference type="InterPro" id="IPR056924">
    <property type="entry name" value="SH3_Tf2-1"/>
</dbReference>
<evidence type="ECO:0000256" key="7">
    <source>
        <dbReference type="ARBA" id="ARBA00022759"/>
    </source>
</evidence>
<dbReference type="InterPro" id="IPR041577">
    <property type="entry name" value="RT_RNaseH_2"/>
</dbReference>
<dbReference type="FunFam" id="3.30.70.270:FF:000020">
    <property type="entry name" value="Transposon Tf2-6 polyprotein-like Protein"/>
    <property type="match status" value="1"/>
</dbReference>
<evidence type="ECO:0000259" key="17">
    <source>
        <dbReference type="PROSITE" id="PS50013"/>
    </source>
</evidence>
<keyword evidence="14" id="KW-0233">DNA recombination</keyword>
<feature type="domain" description="Chromo" evidence="17">
    <location>
        <begin position="1543"/>
        <end position="1579"/>
    </location>
</feature>
<dbReference type="Pfam" id="PF00665">
    <property type="entry name" value="rve"/>
    <property type="match status" value="1"/>
</dbReference>
<protein>
    <submittedName>
        <fullName evidence="20">Uncharacterized protein</fullName>
    </submittedName>
</protein>
<feature type="domain" description="Integrase catalytic" evidence="19">
    <location>
        <begin position="1237"/>
        <end position="1401"/>
    </location>
</feature>
<keyword evidence="13" id="KW-0238">DNA-binding</keyword>
<dbReference type="PROSITE" id="PS50878">
    <property type="entry name" value="RT_POL"/>
    <property type="match status" value="1"/>
</dbReference>
<dbReference type="Gene3D" id="2.40.70.10">
    <property type="entry name" value="Acid Proteases"/>
    <property type="match status" value="1"/>
</dbReference>
<dbReference type="FunFam" id="3.30.420.10:FF:000032">
    <property type="entry name" value="Retrovirus-related Pol polyprotein from transposon 297-like Protein"/>
    <property type="match status" value="1"/>
</dbReference>
<dbReference type="GO" id="GO:0004519">
    <property type="term" value="F:endonuclease activity"/>
    <property type="evidence" value="ECO:0007669"/>
    <property type="project" value="UniProtKB-KW"/>
</dbReference>
<dbReference type="SUPFAM" id="SSF53098">
    <property type="entry name" value="Ribonuclease H-like"/>
    <property type="match status" value="1"/>
</dbReference>
<evidence type="ECO:0000256" key="6">
    <source>
        <dbReference type="ARBA" id="ARBA00022750"/>
    </source>
</evidence>
<evidence type="ECO:0000256" key="13">
    <source>
        <dbReference type="ARBA" id="ARBA00023125"/>
    </source>
</evidence>
<dbReference type="CDD" id="cd09274">
    <property type="entry name" value="RNase_HI_RT_Ty3"/>
    <property type="match status" value="1"/>
</dbReference>
<evidence type="ECO:0000256" key="3">
    <source>
        <dbReference type="ARBA" id="ARBA00022695"/>
    </source>
</evidence>
<keyword evidence="1" id="KW-0645">Protease</keyword>
<keyword evidence="3" id="KW-0548">Nucleotidyltransferase</keyword>
<evidence type="ECO:0000256" key="11">
    <source>
        <dbReference type="ARBA" id="ARBA00022918"/>
    </source>
</evidence>
<dbReference type="FunFam" id="3.10.10.10:FF:000007">
    <property type="entry name" value="Retrovirus-related Pol polyprotein from transposon 17.6-like Protein"/>
    <property type="match status" value="1"/>
</dbReference>
<evidence type="ECO:0000256" key="5">
    <source>
        <dbReference type="ARBA" id="ARBA00022723"/>
    </source>
</evidence>
<dbReference type="SUPFAM" id="SSF56672">
    <property type="entry name" value="DNA/RNA polymerases"/>
    <property type="match status" value="1"/>
</dbReference>
<dbReference type="Gene3D" id="3.10.10.10">
    <property type="entry name" value="HIV Type 1 Reverse Transcriptase, subunit A, domain 1"/>
    <property type="match status" value="1"/>
</dbReference>
<evidence type="ECO:0000256" key="12">
    <source>
        <dbReference type="ARBA" id="ARBA00022932"/>
    </source>
</evidence>
<feature type="domain" description="Reverse transcriptase" evidence="18">
    <location>
        <begin position="720"/>
        <end position="899"/>
    </location>
</feature>
<dbReference type="EMBL" id="JAUUTY010000004">
    <property type="protein sequence ID" value="KAK1643814.1"/>
    <property type="molecule type" value="Genomic_DNA"/>
</dbReference>
<dbReference type="InterPro" id="IPR050951">
    <property type="entry name" value="Retrovirus_Pol_polyprotein"/>
</dbReference>
<dbReference type="Proteomes" id="UP001231189">
    <property type="component" value="Unassembled WGS sequence"/>
</dbReference>
<keyword evidence="8" id="KW-0378">Hydrolase</keyword>
<dbReference type="PANTHER" id="PTHR37984">
    <property type="entry name" value="PROTEIN CBG26694"/>
    <property type="match status" value="1"/>
</dbReference>
<evidence type="ECO:0000313" key="20">
    <source>
        <dbReference type="EMBL" id="KAK1643814.1"/>
    </source>
</evidence>
<evidence type="ECO:0000256" key="4">
    <source>
        <dbReference type="ARBA" id="ARBA00022722"/>
    </source>
</evidence>
<evidence type="ECO:0000256" key="2">
    <source>
        <dbReference type="ARBA" id="ARBA00022679"/>
    </source>
</evidence>
<comment type="caution">
    <text evidence="20">The sequence shown here is derived from an EMBL/GenBank/DDBJ whole genome shotgun (WGS) entry which is preliminary data.</text>
</comment>
<keyword evidence="10" id="KW-0229">DNA integration</keyword>
<dbReference type="InterPro" id="IPR016197">
    <property type="entry name" value="Chromo-like_dom_sf"/>
</dbReference>
<dbReference type="Gene3D" id="1.10.340.70">
    <property type="match status" value="1"/>
</dbReference>
<dbReference type="GO" id="GO:0015074">
    <property type="term" value="P:DNA integration"/>
    <property type="evidence" value="ECO:0007669"/>
    <property type="project" value="UniProtKB-KW"/>
</dbReference>
<keyword evidence="9" id="KW-0460">Magnesium</keyword>
<dbReference type="Pfam" id="PF03732">
    <property type="entry name" value="Retrotrans_gag"/>
    <property type="match status" value="1"/>
</dbReference>
<dbReference type="GO" id="GO:0006310">
    <property type="term" value="P:DNA recombination"/>
    <property type="evidence" value="ECO:0007669"/>
    <property type="project" value="UniProtKB-KW"/>
</dbReference>
<feature type="compositionally biased region" description="Low complexity" evidence="16">
    <location>
        <begin position="117"/>
        <end position="129"/>
    </location>
</feature>
<dbReference type="GO" id="GO:0004190">
    <property type="term" value="F:aspartic-type endopeptidase activity"/>
    <property type="evidence" value="ECO:0007669"/>
    <property type="project" value="UniProtKB-KW"/>
</dbReference>
<keyword evidence="21" id="KW-1185">Reference proteome</keyword>
<evidence type="ECO:0000256" key="14">
    <source>
        <dbReference type="ARBA" id="ARBA00023172"/>
    </source>
</evidence>
<dbReference type="Pfam" id="PF00385">
    <property type="entry name" value="Chromo"/>
    <property type="match status" value="1"/>
</dbReference>
<dbReference type="Pfam" id="PF17919">
    <property type="entry name" value="RT_RNaseH_2"/>
    <property type="match status" value="1"/>
</dbReference>
<evidence type="ECO:0000259" key="18">
    <source>
        <dbReference type="PROSITE" id="PS50878"/>
    </source>
</evidence>
<keyword evidence="2" id="KW-0808">Transferase</keyword>
<evidence type="ECO:0000256" key="1">
    <source>
        <dbReference type="ARBA" id="ARBA00022670"/>
    </source>
</evidence>
<gene>
    <name evidence="20" type="ORF">QYE76_061619</name>
</gene>
<dbReference type="InterPro" id="IPR001584">
    <property type="entry name" value="Integrase_cat-core"/>
</dbReference>
<evidence type="ECO:0000256" key="9">
    <source>
        <dbReference type="ARBA" id="ARBA00022842"/>
    </source>
</evidence>
<keyword evidence="11" id="KW-0695">RNA-directed DNA polymerase</keyword>
<evidence type="ECO:0000256" key="10">
    <source>
        <dbReference type="ARBA" id="ARBA00022908"/>
    </source>
</evidence>
<dbReference type="CDD" id="cd01647">
    <property type="entry name" value="RT_LTR"/>
    <property type="match status" value="1"/>
</dbReference>
<dbReference type="InterPro" id="IPR005162">
    <property type="entry name" value="Retrotrans_gag_dom"/>
</dbReference>
<dbReference type="SUPFAM" id="SSF54160">
    <property type="entry name" value="Chromo domain-like"/>
    <property type="match status" value="1"/>
</dbReference>
<dbReference type="CDD" id="cd00303">
    <property type="entry name" value="retropepsin_like"/>
    <property type="match status" value="1"/>
</dbReference>
<evidence type="ECO:0000256" key="16">
    <source>
        <dbReference type="SAM" id="MobiDB-lite"/>
    </source>
</evidence>
<organism evidence="20 21">
    <name type="scientific">Lolium multiflorum</name>
    <name type="common">Italian ryegrass</name>
    <name type="synonym">Lolium perenne subsp. multiflorum</name>
    <dbReference type="NCBI Taxonomy" id="4521"/>
    <lineage>
        <taxon>Eukaryota</taxon>
        <taxon>Viridiplantae</taxon>
        <taxon>Streptophyta</taxon>
        <taxon>Embryophyta</taxon>
        <taxon>Tracheophyta</taxon>
        <taxon>Spermatophyta</taxon>
        <taxon>Magnoliopsida</taxon>
        <taxon>Liliopsida</taxon>
        <taxon>Poales</taxon>
        <taxon>Poaceae</taxon>
        <taxon>BOP clade</taxon>
        <taxon>Pooideae</taxon>
        <taxon>Poodae</taxon>
        <taxon>Poeae</taxon>
        <taxon>Poeae Chloroplast Group 2 (Poeae type)</taxon>
        <taxon>Loliodinae</taxon>
        <taxon>Loliinae</taxon>
        <taxon>Lolium</taxon>
    </lineage>
</organism>
<keyword evidence="15" id="KW-0511">Multifunctional enzyme</keyword>